<gene>
    <name evidence="1" type="ORF">GCM10011511_27990</name>
</gene>
<dbReference type="SUPFAM" id="SSF48726">
    <property type="entry name" value="Immunoglobulin"/>
    <property type="match status" value="1"/>
</dbReference>
<sequence length="815" mass="83822">MTGSDYRCTVTNGLGSTSSSAGILTVNATPVAQTSSQSIVQCSSQPTGSALASNASLNYQWQASTDNGSSWNNITDGAVYTGTTTYTLTWNVALSLNGNQYRFIVTDPTSGCTATSTGVDILYIVGTPTPLVSISPVSANICPGANATFSIVDSTTLTYQWQYSTNNGATWTNTTDGSLYTGSTTDALSITGATAAAVARYHVIRSETQHGLTCSSASTFAPLALKTNASVGVQPVDATACAGTNATFHITATGSTPFAYQWQTDNGTSPSVWTNVGTSSSTLTDASVTTTMDGYHYQVLVTGACGPQLTSNTVTLHVKSSGVWLGGTSTAWEQAANWCGGVPVQTTNVVIPPSPTAPFQPTISSTTGTAYSTALNVQSGAVLTISGGSTSMLGPFSIVGTVAYTAAGSQNVLPADHGNLTIGGSGTKILQTNTGIVGTLNLGGTATLVTGNNLLTMYAGGNNSITGIVGMPTAATSWVVTGNGNSGAGNTGLGGLKIRQLGTNTGFFVIPVGPTPASYAPAEIYNPGATNDFTVAVNDQPMPGGPLNATVAHTWFISAANPGASGIYVAFQWNASDQPSSFNPASASIIRGNGTYAVEEGMNFSASGSNPYWMEEGPFSTVSQFSVATSTLVVLPVKLLSFTGHWLENGTAGLTWSTPADFEARNFIVQRSGDGSNFDNIATVPAGLGGSSYSFVDMHPNANNSYRLQLTDADGTITYSKVVVLTDAAAADQATLAPSVTETGASNLHVTLGRETDLQYSISDLSGHVLSHFSVHLPKGSNTLPLDLSRVSRGLYFVRLTSDDGFNKVLTLVKK</sequence>
<name>A0A8J2UE24_9BACT</name>
<dbReference type="Proteomes" id="UP000607559">
    <property type="component" value="Unassembled WGS sequence"/>
</dbReference>
<dbReference type="InterPro" id="IPR026444">
    <property type="entry name" value="Secre_tail"/>
</dbReference>
<proteinExistence type="predicted"/>
<dbReference type="InterPro" id="IPR013783">
    <property type="entry name" value="Ig-like_fold"/>
</dbReference>
<reference evidence="1" key="2">
    <citation type="submission" date="2020-09" db="EMBL/GenBank/DDBJ databases">
        <authorList>
            <person name="Sun Q."/>
            <person name="Zhou Y."/>
        </authorList>
    </citation>
    <scope>NUCLEOTIDE SEQUENCE</scope>
    <source>
        <strain evidence="1">CGMCC 1.15448</strain>
    </source>
</reference>
<keyword evidence="2" id="KW-1185">Reference proteome</keyword>
<evidence type="ECO:0008006" key="3">
    <source>
        <dbReference type="Google" id="ProtNLM"/>
    </source>
</evidence>
<evidence type="ECO:0000313" key="2">
    <source>
        <dbReference type="Proteomes" id="UP000607559"/>
    </source>
</evidence>
<dbReference type="EMBL" id="BMJC01000003">
    <property type="protein sequence ID" value="GGB03099.1"/>
    <property type="molecule type" value="Genomic_DNA"/>
</dbReference>
<dbReference type="InterPro" id="IPR036179">
    <property type="entry name" value="Ig-like_dom_sf"/>
</dbReference>
<dbReference type="NCBIfam" id="TIGR04183">
    <property type="entry name" value="Por_Secre_tail"/>
    <property type="match status" value="1"/>
</dbReference>
<accession>A0A8J2UE24</accession>
<dbReference type="Gene3D" id="2.60.40.10">
    <property type="entry name" value="Immunoglobulins"/>
    <property type="match status" value="2"/>
</dbReference>
<comment type="caution">
    <text evidence="1">The sequence shown here is derived from an EMBL/GenBank/DDBJ whole genome shotgun (WGS) entry which is preliminary data.</text>
</comment>
<organism evidence="1 2">
    <name type="scientific">Puia dinghuensis</name>
    <dbReference type="NCBI Taxonomy" id="1792502"/>
    <lineage>
        <taxon>Bacteria</taxon>
        <taxon>Pseudomonadati</taxon>
        <taxon>Bacteroidota</taxon>
        <taxon>Chitinophagia</taxon>
        <taxon>Chitinophagales</taxon>
        <taxon>Chitinophagaceae</taxon>
        <taxon>Puia</taxon>
    </lineage>
</organism>
<protein>
    <recommendedName>
        <fullName evidence="3">T9SS C-terminal target domain-containing protein</fullName>
    </recommendedName>
</protein>
<reference evidence="1" key="1">
    <citation type="journal article" date="2014" name="Int. J. Syst. Evol. Microbiol.">
        <title>Complete genome sequence of Corynebacterium casei LMG S-19264T (=DSM 44701T), isolated from a smear-ripened cheese.</title>
        <authorList>
            <consortium name="US DOE Joint Genome Institute (JGI-PGF)"/>
            <person name="Walter F."/>
            <person name="Albersmeier A."/>
            <person name="Kalinowski J."/>
            <person name="Ruckert C."/>
        </authorList>
    </citation>
    <scope>NUCLEOTIDE SEQUENCE</scope>
    <source>
        <strain evidence="1">CGMCC 1.15448</strain>
    </source>
</reference>
<evidence type="ECO:0000313" key="1">
    <source>
        <dbReference type="EMBL" id="GGB03099.1"/>
    </source>
</evidence>
<dbReference type="AlphaFoldDB" id="A0A8J2UE24"/>